<comment type="caution">
    <text evidence="3">The sequence shown here is derived from an EMBL/GenBank/DDBJ whole genome shotgun (WGS) entry which is preliminary data.</text>
</comment>
<feature type="chain" id="PRO_5035254880" description="Lysozyme inhibitor LprI-like N-terminal domain-containing protein" evidence="1">
    <location>
        <begin position="33"/>
        <end position="282"/>
    </location>
</feature>
<feature type="signal peptide" evidence="1">
    <location>
        <begin position="1"/>
        <end position="32"/>
    </location>
</feature>
<evidence type="ECO:0000256" key="1">
    <source>
        <dbReference type="SAM" id="SignalP"/>
    </source>
</evidence>
<dbReference type="EMBL" id="BMJQ01000001">
    <property type="protein sequence ID" value="GGF02721.1"/>
    <property type="molecule type" value="Genomic_DNA"/>
</dbReference>
<keyword evidence="4" id="KW-1185">Reference proteome</keyword>
<dbReference type="PANTHER" id="PTHR37549">
    <property type="entry name" value="LIPOPROTEIN LPRI"/>
    <property type="match status" value="1"/>
</dbReference>
<proteinExistence type="predicted"/>
<dbReference type="Gene3D" id="1.20.1270.180">
    <property type="match status" value="1"/>
</dbReference>
<name>A0A8J2YPX8_9PROT</name>
<protein>
    <recommendedName>
        <fullName evidence="2">Lysozyme inhibitor LprI-like N-terminal domain-containing protein</fullName>
    </recommendedName>
</protein>
<evidence type="ECO:0000259" key="2">
    <source>
        <dbReference type="Pfam" id="PF07007"/>
    </source>
</evidence>
<dbReference type="Pfam" id="PF07007">
    <property type="entry name" value="LprI"/>
    <property type="match status" value="1"/>
</dbReference>
<dbReference type="PANTHER" id="PTHR37549:SF1">
    <property type="entry name" value="LIPOPROTEIN LPRI"/>
    <property type="match status" value="1"/>
</dbReference>
<dbReference type="GO" id="GO:0005576">
    <property type="term" value="C:extracellular region"/>
    <property type="evidence" value="ECO:0007669"/>
    <property type="project" value="TreeGrafter"/>
</dbReference>
<reference evidence="3" key="2">
    <citation type="submission" date="2020-09" db="EMBL/GenBank/DDBJ databases">
        <authorList>
            <person name="Sun Q."/>
            <person name="Zhou Y."/>
        </authorList>
    </citation>
    <scope>NUCLEOTIDE SEQUENCE</scope>
    <source>
        <strain evidence="3">CGMCC 1.15725</strain>
    </source>
</reference>
<dbReference type="InterPro" id="IPR009739">
    <property type="entry name" value="LprI-like_N"/>
</dbReference>
<sequence>MPAILDRGYRVIRSFWSIAVGLLLLVAGPASADGIDCAKAKAPADRAVCADPALTALDVKIARQYAKVRAALADDGLRHDLVQGQRAWIAGRDAACPDAEPECLKAHYAARLDDLTALAAATDNRTRVLKGLDIVVLQGEWRADGFVTPDGSVEHSEAEHLENAAIGWGLPALGRILTGHPGMLCTQKDAVAKPYCAPFGLQKTTLADAAGGDRMAAGLKLPATAPAFVLAGAVNPSDLLIPAADGSLLAEFKVCRDAGLRDCHFAYQVWKPASEDARLLVR</sequence>
<dbReference type="InterPro" id="IPR052755">
    <property type="entry name" value="Lysozyme_Inhibitor_LprI"/>
</dbReference>
<reference evidence="3" key="1">
    <citation type="journal article" date="2014" name="Int. J. Syst. Evol. Microbiol.">
        <title>Complete genome sequence of Corynebacterium casei LMG S-19264T (=DSM 44701T), isolated from a smear-ripened cheese.</title>
        <authorList>
            <consortium name="US DOE Joint Genome Institute (JGI-PGF)"/>
            <person name="Walter F."/>
            <person name="Albersmeier A."/>
            <person name="Kalinowski J."/>
            <person name="Ruckert C."/>
        </authorList>
    </citation>
    <scope>NUCLEOTIDE SEQUENCE</scope>
    <source>
        <strain evidence="3">CGMCC 1.15725</strain>
    </source>
</reference>
<dbReference type="AlphaFoldDB" id="A0A8J2YPX8"/>
<feature type="domain" description="Lysozyme inhibitor LprI-like N-terminal" evidence="2">
    <location>
        <begin position="37"/>
        <end position="115"/>
    </location>
</feature>
<keyword evidence="1" id="KW-0732">Signal</keyword>
<evidence type="ECO:0000313" key="3">
    <source>
        <dbReference type="EMBL" id="GGF02721.1"/>
    </source>
</evidence>
<organism evidence="3 4">
    <name type="scientific">Aliidongia dinghuensis</name>
    <dbReference type="NCBI Taxonomy" id="1867774"/>
    <lineage>
        <taxon>Bacteria</taxon>
        <taxon>Pseudomonadati</taxon>
        <taxon>Pseudomonadota</taxon>
        <taxon>Alphaproteobacteria</taxon>
        <taxon>Rhodospirillales</taxon>
        <taxon>Dongiaceae</taxon>
        <taxon>Aliidongia</taxon>
    </lineage>
</organism>
<evidence type="ECO:0000313" key="4">
    <source>
        <dbReference type="Proteomes" id="UP000646365"/>
    </source>
</evidence>
<gene>
    <name evidence="3" type="ORF">GCM10011611_05220</name>
</gene>
<accession>A0A8J2YPX8</accession>
<dbReference type="Proteomes" id="UP000646365">
    <property type="component" value="Unassembled WGS sequence"/>
</dbReference>